<dbReference type="EMBL" id="CASHTH010000843">
    <property type="protein sequence ID" value="CAI8008404.1"/>
    <property type="molecule type" value="Genomic_DNA"/>
</dbReference>
<comment type="similarity">
    <text evidence="1">Belongs to the CoA-transferase III family.</text>
</comment>
<evidence type="ECO:0000313" key="4">
    <source>
        <dbReference type="EMBL" id="CAI8008404.1"/>
    </source>
</evidence>
<evidence type="ECO:0000256" key="3">
    <source>
        <dbReference type="SAM" id="MobiDB-lite"/>
    </source>
</evidence>
<dbReference type="SUPFAM" id="SSF89796">
    <property type="entry name" value="CoA-transferase family III (CaiB/BaiF)"/>
    <property type="match status" value="1"/>
</dbReference>
<dbReference type="AlphaFoldDB" id="A0AA35RC02"/>
<keyword evidence="2" id="KW-0808">Transferase</keyword>
<dbReference type="InterPro" id="IPR023606">
    <property type="entry name" value="CoA-Trfase_III_dom_1_sf"/>
</dbReference>
<dbReference type="PANTHER" id="PTHR48207:SF3">
    <property type="entry name" value="SUCCINATE--HYDROXYMETHYLGLUTARATE COA-TRANSFERASE"/>
    <property type="match status" value="1"/>
</dbReference>
<evidence type="ECO:0000256" key="1">
    <source>
        <dbReference type="ARBA" id="ARBA00008383"/>
    </source>
</evidence>
<dbReference type="Gene3D" id="3.40.50.10540">
    <property type="entry name" value="Crotonobetainyl-coa:carnitine coa-transferase, domain 1"/>
    <property type="match status" value="1"/>
</dbReference>
<protein>
    <submittedName>
        <fullName evidence="4">Succinate--hydroxymethylglutarate CoA-transferase</fullName>
    </submittedName>
</protein>
<dbReference type="InterPro" id="IPR044855">
    <property type="entry name" value="CoA-Trfase_III_dom3_sf"/>
</dbReference>
<organism evidence="4 5">
    <name type="scientific">Geodia barretti</name>
    <name type="common">Barrett's horny sponge</name>
    <dbReference type="NCBI Taxonomy" id="519541"/>
    <lineage>
        <taxon>Eukaryota</taxon>
        <taxon>Metazoa</taxon>
        <taxon>Porifera</taxon>
        <taxon>Demospongiae</taxon>
        <taxon>Heteroscleromorpha</taxon>
        <taxon>Tetractinellida</taxon>
        <taxon>Astrophorina</taxon>
        <taxon>Geodiidae</taxon>
        <taxon>Geodia</taxon>
    </lineage>
</organism>
<dbReference type="Pfam" id="PF02515">
    <property type="entry name" value="CoA_transf_3"/>
    <property type="match status" value="1"/>
</dbReference>
<keyword evidence="5" id="KW-1185">Reference proteome</keyword>
<proteinExistence type="inferred from homology"/>
<feature type="region of interest" description="Disordered" evidence="3">
    <location>
        <begin position="351"/>
        <end position="371"/>
    </location>
</feature>
<accession>A0AA35RC02</accession>
<gene>
    <name evidence="4" type="ORF">GBAR_LOCUS5758</name>
</gene>
<dbReference type="InterPro" id="IPR050483">
    <property type="entry name" value="CoA-transferase_III_domain"/>
</dbReference>
<comment type="caution">
    <text evidence="4">The sequence shown here is derived from an EMBL/GenBank/DDBJ whole genome shotgun (WGS) entry which is preliminary data.</text>
</comment>
<dbReference type="Gene3D" id="3.30.1540.10">
    <property type="entry name" value="formyl-coa transferase, domain 3"/>
    <property type="match status" value="1"/>
</dbReference>
<dbReference type="InterPro" id="IPR003673">
    <property type="entry name" value="CoA-Trfase_fam_III"/>
</dbReference>
<dbReference type="Proteomes" id="UP001174909">
    <property type="component" value="Unassembled WGS sequence"/>
</dbReference>
<name>A0AA35RC02_GEOBA</name>
<evidence type="ECO:0000256" key="2">
    <source>
        <dbReference type="ARBA" id="ARBA00022679"/>
    </source>
</evidence>
<dbReference type="GO" id="GO:0008410">
    <property type="term" value="F:CoA-transferase activity"/>
    <property type="evidence" value="ECO:0007669"/>
    <property type="project" value="TreeGrafter"/>
</dbReference>
<dbReference type="PANTHER" id="PTHR48207">
    <property type="entry name" value="SUCCINATE--HYDROXYMETHYLGLUTARATE COA-TRANSFERASE"/>
    <property type="match status" value="1"/>
</dbReference>
<sequence>MTPPLQGVRILEMSQAIAGPVAARTLGDLGAEVIKIEQPGVGDMSRRIGPHFLGGESAYYLNFNRNKKSVTIDLRTPQGREVCHRLVAVSDVVFDAFRPSVLDRLGLGYETLKGINPSIIACSLSAFGQEGPYRERPGFDGIVQAMGGGMSVTGHPGQPPVFMGFPVGDMVGGYMAALSIASALYGRRVTGEGRRLDISLLDVQIGLQAHLGQFYLVSGEVPQPIGSGHPSNLPVGAYQCADGKYVQVHCASQEFAMKTLRMMAGEVEALEGMDEDARFTTAPARIENRGALEASLTAGFATKPRDEWEGLLLKWDVPGGPVNNIAEALADPQVQLRDMVVEIEHPVAGTYRTAGNPIKDGNPDSFDPPPTLGQDTDGVLTGLLGYSDAEVAEFRDAGTI</sequence>
<evidence type="ECO:0000313" key="5">
    <source>
        <dbReference type="Proteomes" id="UP001174909"/>
    </source>
</evidence>
<reference evidence="4" key="1">
    <citation type="submission" date="2023-03" db="EMBL/GenBank/DDBJ databases">
        <authorList>
            <person name="Steffen K."/>
            <person name="Cardenas P."/>
        </authorList>
    </citation>
    <scope>NUCLEOTIDE SEQUENCE</scope>
</reference>